<reference evidence="2 3" key="1">
    <citation type="submission" date="2016-03" db="EMBL/GenBank/DDBJ databases">
        <title>Complete genome sequence of Pedobacter cryoconitis PAMC 27485.</title>
        <authorList>
            <person name="Lee J."/>
            <person name="Kim O.-S."/>
        </authorList>
    </citation>
    <scope>NUCLEOTIDE SEQUENCE [LARGE SCALE GENOMIC DNA]</scope>
    <source>
        <strain evidence="2 3">PAMC 27485</strain>
    </source>
</reference>
<dbReference type="InterPro" id="IPR011990">
    <property type="entry name" value="TPR-like_helical_dom_sf"/>
</dbReference>
<gene>
    <name evidence="2" type="ORF">AY601_1904</name>
</gene>
<dbReference type="InterPro" id="IPR041662">
    <property type="entry name" value="SusD-like_2"/>
</dbReference>
<evidence type="ECO:0008006" key="4">
    <source>
        <dbReference type="Google" id="ProtNLM"/>
    </source>
</evidence>
<keyword evidence="3" id="KW-1185">Reference proteome</keyword>
<evidence type="ECO:0000313" key="2">
    <source>
        <dbReference type="EMBL" id="AMP98812.1"/>
    </source>
</evidence>
<dbReference type="Pfam" id="PF12771">
    <property type="entry name" value="SusD-like_2"/>
    <property type="match status" value="1"/>
</dbReference>
<dbReference type="SUPFAM" id="SSF48452">
    <property type="entry name" value="TPR-like"/>
    <property type="match status" value="1"/>
</dbReference>
<evidence type="ECO:0000256" key="1">
    <source>
        <dbReference type="SAM" id="Phobius"/>
    </source>
</evidence>
<proteinExistence type="predicted"/>
<dbReference type="EMBL" id="CP014504">
    <property type="protein sequence ID" value="AMP98812.1"/>
    <property type="molecule type" value="Genomic_DNA"/>
</dbReference>
<dbReference type="AlphaFoldDB" id="A0A127VBP6"/>
<keyword evidence="1" id="KW-1133">Transmembrane helix</keyword>
<accession>A0A127VBP6</accession>
<organism evidence="2 3">
    <name type="scientific">Pedobacter cryoconitis</name>
    <dbReference type="NCBI Taxonomy" id="188932"/>
    <lineage>
        <taxon>Bacteria</taxon>
        <taxon>Pseudomonadati</taxon>
        <taxon>Bacteroidota</taxon>
        <taxon>Sphingobacteriia</taxon>
        <taxon>Sphingobacteriales</taxon>
        <taxon>Sphingobacteriaceae</taxon>
        <taxon>Pedobacter</taxon>
    </lineage>
</organism>
<name>A0A127VBP6_9SPHI</name>
<keyword evidence="1" id="KW-0812">Transmembrane</keyword>
<dbReference type="KEGG" id="pcm:AY601_1904"/>
<dbReference type="Proteomes" id="UP000071561">
    <property type="component" value="Chromosome"/>
</dbReference>
<dbReference type="Gene3D" id="1.25.40.390">
    <property type="match status" value="1"/>
</dbReference>
<dbReference type="PATRIC" id="fig|188932.3.peg.1993"/>
<keyword evidence="1" id="KW-0472">Membrane</keyword>
<sequence>MQQNRNLNELDWVADDSFITDKNKFRQMKKLIINISFVLVAATSLVSCKKALEDKFYNPEKARDASVPGLFTAMLNNDRVAAKYWNVRTFLCQMPGVYAQTSYFPNAISVYQQNDGYSQNYWDDFYATGGNGSGSMAQYRSMEVKFKTLSDAEKATQAIIMQAAKVVLIEQAAKMVDLWGDIPYSETGSLETSSTIVNPKFDEQKALYTSFISDLTTAAAYFKANPTNKDFSKADILLKGDVNQWVRYANSLRLRLLMRISKVDEGTARTAVLDMLNNPSAFPLIDGGNNPSYNPGASDVLLQPLTNSTSDLRAAFMEGSWYATDYMLNTVMLPANDPRIPVIYDKYGRIVKIDKKDVFVPNKTYKAMPVTMIASEQETKFADYSVLDSATFLFNQKLPGIVITASEVNFLKAEAFERWGSSASAQTAYGNALRQSVTFYYYLNNLNQGGGYVNVQAPDAATIDTWVNTSSAAYAGTSANKLANIYTQKWVHLGVLQSTEAWSEYRRTGFPVLTFPADGKLSGFDTPPNRLIYPGKEKILNAANYQAVQAKDTRKTKIFWQP</sequence>
<protein>
    <recommendedName>
        <fullName evidence="4">SusD-like starch-binding protein associating with outer membrane</fullName>
    </recommendedName>
</protein>
<feature type="transmembrane region" description="Helical" evidence="1">
    <location>
        <begin position="31"/>
        <end position="47"/>
    </location>
</feature>
<evidence type="ECO:0000313" key="3">
    <source>
        <dbReference type="Proteomes" id="UP000071561"/>
    </source>
</evidence>